<evidence type="ECO:0000313" key="3">
    <source>
        <dbReference type="EMBL" id="RNL64348.1"/>
    </source>
</evidence>
<organism evidence="3 4">
    <name type="scientific">Nocardioides marmoriginsengisoli</name>
    <dbReference type="NCBI Taxonomy" id="661483"/>
    <lineage>
        <taxon>Bacteria</taxon>
        <taxon>Bacillati</taxon>
        <taxon>Actinomycetota</taxon>
        <taxon>Actinomycetes</taxon>
        <taxon>Propionibacteriales</taxon>
        <taxon>Nocardioidaceae</taxon>
        <taxon>Nocardioides</taxon>
    </lineage>
</organism>
<evidence type="ECO:0000313" key="4">
    <source>
        <dbReference type="Proteomes" id="UP000267128"/>
    </source>
</evidence>
<dbReference type="RefSeq" id="WP_123226924.1">
    <property type="nucleotide sequence ID" value="NZ_RJSE01000005.1"/>
</dbReference>
<accession>A0A3N0CLL7</accession>
<feature type="domain" description="ScoMcrA-like N-terminal head" evidence="2">
    <location>
        <begin position="6"/>
        <end position="87"/>
    </location>
</feature>
<sequence>MPSLARVSRINVLTAIRDHGLQGAGPFLEALGFEGPSDEVLVERGRRYDARALLAYAHGKATGEPLTPDQVSLGSLKVLSDLGFEVAFRADLDRAKQAPAARTRVPGTPKPRASRAAAPAKPEPVVALCPSCFTQLSKMGTCDFCE</sequence>
<evidence type="ECO:0000256" key="1">
    <source>
        <dbReference type="SAM" id="MobiDB-lite"/>
    </source>
</evidence>
<name>A0A3N0CLL7_9ACTN</name>
<dbReference type="EMBL" id="RJSE01000005">
    <property type="protein sequence ID" value="RNL64348.1"/>
    <property type="molecule type" value="Genomic_DNA"/>
</dbReference>
<protein>
    <recommendedName>
        <fullName evidence="2">ScoMcrA-like N-terminal head domain-containing protein</fullName>
    </recommendedName>
</protein>
<dbReference type="InterPro" id="IPR058807">
    <property type="entry name" value="ScoMcrA_N"/>
</dbReference>
<feature type="region of interest" description="Disordered" evidence="1">
    <location>
        <begin position="97"/>
        <end position="120"/>
    </location>
</feature>
<proteinExistence type="predicted"/>
<dbReference type="Pfam" id="PF26345">
    <property type="entry name" value="ScoMcrA_N"/>
    <property type="match status" value="1"/>
</dbReference>
<reference evidence="3 4" key="1">
    <citation type="submission" date="2018-11" db="EMBL/GenBank/DDBJ databases">
        <authorList>
            <person name="Li F."/>
        </authorList>
    </citation>
    <scope>NUCLEOTIDE SEQUENCE [LARGE SCALE GENOMIC DNA]</scope>
    <source>
        <strain evidence="3 4">Gsoil 097</strain>
    </source>
</reference>
<dbReference type="OrthoDB" id="9802640at2"/>
<feature type="compositionally biased region" description="Low complexity" evidence="1">
    <location>
        <begin position="110"/>
        <end position="120"/>
    </location>
</feature>
<comment type="caution">
    <text evidence="3">The sequence shown here is derived from an EMBL/GenBank/DDBJ whole genome shotgun (WGS) entry which is preliminary data.</text>
</comment>
<keyword evidence="4" id="KW-1185">Reference proteome</keyword>
<evidence type="ECO:0000259" key="2">
    <source>
        <dbReference type="Pfam" id="PF26345"/>
    </source>
</evidence>
<dbReference type="AlphaFoldDB" id="A0A3N0CLL7"/>
<dbReference type="Proteomes" id="UP000267128">
    <property type="component" value="Unassembled WGS sequence"/>
</dbReference>
<gene>
    <name evidence="3" type="ORF">EFK50_07415</name>
</gene>